<gene>
    <name evidence="1" type="ORF">EJ03DRAFT_354547</name>
</gene>
<evidence type="ECO:0008006" key="3">
    <source>
        <dbReference type="Google" id="ProtNLM"/>
    </source>
</evidence>
<accession>A0A6G1KZP6</accession>
<organism evidence="1 2">
    <name type="scientific">Teratosphaeria nubilosa</name>
    <dbReference type="NCBI Taxonomy" id="161662"/>
    <lineage>
        <taxon>Eukaryota</taxon>
        <taxon>Fungi</taxon>
        <taxon>Dikarya</taxon>
        <taxon>Ascomycota</taxon>
        <taxon>Pezizomycotina</taxon>
        <taxon>Dothideomycetes</taxon>
        <taxon>Dothideomycetidae</taxon>
        <taxon>Mycosphaerellales</taxon>
        <taxon>Teratosphaeriaceae</taxon>
        <taxon>Teratosphaeria</taxon>
    </lineage>
</organism>
<dbReference type="Proteomes" id="UP000799436">
    <property type="component" value="Unassembled WGS sequence"/>
</dbReference>
<dbReference type="EMBL" id="ML995884">
    <property type="protein sequence ID" value="KAF2765759.1"/>
    <property type="molecule type" value="Genomic_DNA"/>
</dbReference>
<dbReference type="AlphaFoldDB" id="A0A6G1KZP6"/>
<protein>
    <recommendedName>
        <fullName evidence="3">BTB domain-containing protein</fullName>
    </recommendedName>
</protein>
<proteinExistence type="predicted"/>
<keyword evidence="2" id="KW-1185">Reference proteome</keyword>
<reference evidence="1" key="1">
    <citation type="journal article" date="2020" name="Stud. Mycol.">
        <title>101 Dothideomycetes genomes: a test case for predicting lifestyles and emergence of pathogens.</title>
        <authorList>
            <person name="Haridas S."/>
            <person name="Albert R."/>
            <person name="Binder M."/>
            <person name="Bloem J."/>
            <person name="Labutti K."/>
            <person name="Salamov A."/>
            <person name="Andreopoulos B."/>
            <person name="Baker S."/>
            <person name="Barry K."/>
            <person name="Bills G."/>
            <person name="Bluhm B."/>
            <person name="Cannon C."/>
            <person name="Castanera R."/>
            <person name="Culley D."/>
            <person name="Daum C."/>
            <person name="Ezra D."/>
            <person name="Gonzalez J."/>
            <person name="Henrissat B."/>
            <person name="Kuo A."/>
            <person name="Liang C."/>
            <person name="Lipzen A."/>
            <person name="Lutzoni F."/>
            <person name="Magnuson J."/>
            <person name="Mondo S."/>
            <person name="Nolan M."/>
            <person name="Ohm R."/>
            <person name="Pangilinan J."/>
            <person name="Park H.-J."/>
            <person name="Ramirez L."/>
            <person name="Alfaro M."/>
            <person name="Sun H."/>
            <person name="Tritt A."/>
            <person name="Yoshinaga Y."/>
            <person name="Zwiers L.-H."/>
            <person name="Turgeon B."/>
            <person name="Goodwin S."/>
            <person name="Spatafora J."/>
            <person name="Crous P."/>
            <person name="Grigoriev I."/>
        </authorList>
    </citation>
    <scope>NUCLEOTIDE SEQUENCE</scope>
    <source>
        <strain evidence="1">CBS 116005</strain>
    </source>
</reference>
<evidence type="ECO:0000313" key="2">
    <source>
        <dbReference type="Proteomes" id="UP000799436"/>
    </source>
</evidence>
<name>A0A6G1KZP6_9PEZI</name>
<sequence length="286" mass="32275">MLQLCARILSCDERYLDTFVCLVGPKAVPFTFHTGVVYARCPAFSETLLGAEYARGLEAANGKTYALEQESAQIFWISQVWLYTKELIPPPELLGRDVDGVDVRDHRGDHVRLLEKADEGGAARKPGWNDLDLVELYLFSRKHHVDVLANLCVGTLSAENARMSRTSSAAVVHRAWTGGYWSELLRDYLVFEAEHPLREQRPSHMLDAAAALPVQYIYRIRQSMSKAAWPPKPVEPPKNGCYHIHYGAAEQERCERTPSKVICGKRYGSDIYQMFAEVVTVFVDEA</sequence>
<evidence type="ECO:0000313" key="1">
    <source>
        <dbReference type="EMBL" id="KAF2765759.1"/>
    </source>
</evidence>